<sequence length="110" mass="12988">MVDENKKKMIVTQAEISALKKLIMYVKFSCDDVESLEYAGSYAINSFFDKLIAIDYLGEFERKFYDIQNPDNEIAVMNKINKYQHDSLNKMSDETMREVFKQCLHPFKPR</sequence>
<name>A0A2F0Q1I3_SERMA</name>
<reference evidence="1 4" key="3">
    <citation type="submission" date="2018-05" db="EMBL/GenBank/DDBJ databases">
        <title>Klebsiella quasipneumonaiae provides a window into carbapenemase gene transfer, plasmid rearrangements and nosocomial acquisition from the hospital environment.</title>
        <authorList>
            <person name="Mathers A.J."/>
            <person name="Vegesana K."/>
            <person name="Stoesser N."/>
            <person name="Crook D."/>
            <person name="Vaughan A."/>
            <person name="Barry K."/>
            <person name="Parikh H."/>
            <person name="Sebra R."/>
            <person name="Kotay S."/>
            <person name="Walker A.S."/>
            <person name="Sheppard A.E."/>
        </authorList>
    </citation>
    <scope>NUCLEOTIDE SEQUENCE [LARGE SCALE GENOMIC DNA]</scope>
    <source>
        <strain evidence="1 4">CAV1761</strain>
    </source>
</reference>
<protein>
    <submittedName>
        <fullName evidence="2">Uncharacterized protein</fullName>
    </submittedName>
</protein>
<evidence type="ECO:0000313" key="1">
    <source>
        <dbReference type="EMBL" id="AWL66653.1"/>
    </source>
</evidence>
<dbReference type="EMBL" id="LJEX02000019">
    <property type="protein sequence ID" value="OCO90202.1"/>
    <property type="molecule type" value="Genomic_DNA"/>
</dbReference>
<evidence type="ECO:0000313" key="3">
    <source>
        <dbReference type="Proteomes" id="UP000050489"/>
    </source>
</evidence>
<proteinExistence type="predicted"/>
<dbReference type="Proteomes" id="UP000245399">
    <property type="component" value="Chromosome"/>
</dbReference>
<dbReference type="EMBL" id="CP029449">
    <property type="protein sequence ID" value="AWL66653.1"/>
    <property type="molecule type" value="Genomic_DNA"/>
</dbReference>
<accession>A0A2F0Q1I3</accession>
<dbReference type="RefSeq" id="WP_047727604.1">
    <property type="nucleotide sequence ID" value="NZ_CP029449.1"/>
</dbReference>
<evidence type="ECO:0000313" key="4">
    <source>
        <dbReference type="Proteomes" id="UP000245399"/>
    </source>
</evidence>
<reference evidence="2" key="2">
    <citation type="journal article" date="2017" name="PLoS ONE">
        <title>Genomic and phenotypic characterisation of fluoroquinolone resistance mechanisms in Enterobacteriaceae in Durban, South Africa.</title>
        <authorList>
            <person name="Osei Sekyere J."/>
            <person name="Amoako D.G."/>
        </authorList>
    </citation>
    <scope>NUCLEOTIDE SEQUENCE</scope>
    <source>
        <strain evidence="2">945174350</strain>
    </source>
</reference>
<organism evidence="2 3">
    <name type="scientific">Serratia marcescens</name>
    <dbReference type="NCBI Taxonomy" id="615"/>
    <lineage>
        <taxon>Bacteria</taxon>
        <taxon>Pseudomonadati</taxon>
        <taxon>Pseudomonadota</taxon>
        <taxon>Gammaproteobacteria</taxon>
        <taxon>Enterobacterales</taxon>
        <taxon>Yersiniaceae</taxon>
        <taxon>Serratia</taxon>
    </lineage>
</organism>
<gene>
    <name evidence="2" type="ORF">AN695_0227210</name>
    <name evidence="1" type="ORF">DKC05_02695</name>
</gene>
<dbReference type="AlphaFoldDB" id="A0A2F0Q1I3"/>
<dbReference type="Proteomes" id="UP000050489">
    <property type="component" value="Unassembled WGS sequence"/>
</dbReference>
<reference evidence="3" key="1">
    <citation type="submission" date="2016-04" db="EMBL/GenBank/DDBJ databases">
        <authorList>
            <person name="Osei Sekyere J."/>
            <person name="Sivertsen A."/>
            <person name="Pedersen A.T."/>
            <person name="Sundsfjord A."/>
        </authorList>
    </citation>
    <scope>NUCLEOTIDE SEQUENCE [LARGE SCALE GENOMIC DNA]</scope>
    <source>
        <strain evidence="3">945174350</strain>
    </source>
</reference>
<evidence type="ECO:0000313" key="2">
    <source>
        <dbReference type="EMBL" id="OCO90202.1"/>
    </source>
</evidence>